<dbReference type="RefSeq" id="XP_031935040.1">
    <property type="nucleotide sequence ID" value="XM_032083736.1"/>
</dbReference>
<dbReference type="GeneID" id="43668427"/>
<protein>
    <submittedName>
        <fullName evidence="1">Uncharacterized protein</fullName>
    </submittedName>
</protein>
<keyword evidence="2" id="KW-1185">Reference proteome</keyword>
<dbReference type="AlphaFoldDB" id="A0A5N7CUC7"/>
<dbReference type="Proteomes" id="UP000325579">
    <property type="component" value="Unassembled WGS sequence"/>
</dbReference>
<sequence>MVGRIRGQTLTQPRLIAVSGVATGKPSPGPKRTRISTLSNSSKLQNMREQQIARHPLPPCGFGHTELSVWQAIGRSLSSSTTLYLNSRSLIQRPKLCLYIPIGISDTSCSGALCLIVGKILVCGQRMFLLIVPRFQISLRLMVTVEYPLHRVWY</sequence>
<dbReference type="EMBL" id="ML736881">
    <property type="protein sequence ID" value="KAE8397721.1"/>
    <property type="molecule type" value="Genomic_DNA"/>
</dbReference>
<name>A0A5N7CUC7_9EURO</name>
<evidence type="ECO:0000313" key="1">
    <source>
        <dbReference type="EMBL" id="KAE8397721.1"/>
    </source>
</evidence>
<reference evidence="1 2" key="1">
    <citation type="submission" date="2019-04" db="EMBL/GenBank/DDBJ databases">
        <authorList>
            <consortium name="DOE Joint Genome Institute"/>
            <person name="Mondo S."/>
            <person name="Kjaerbolling I."/>
            <person name="Vesth T."/>
            <person name="Frisvad J.C."/>
            <person name="Nybo J.L."/>
            <person name="Theobald S."/>
            <person name="Kildgaard S."/>
            <person name="Isbrandt T."/>
            <person name="Kuo A."/>
            <person name="Sato A."/>
            <person name="Lyhne E.K."/>
            <person name="Kogle M.E."/>
            <person name="Wiebenga A."/>
            <person name="Kun R.S."/>
            <person name="Lubbers R.J."/>
            <person name="Makela M.R."/>
            <person name="Barry K."/>
            <person name="Chovatia M."/>
            <person name="Clum A."/>
            <person name="Daum C."/>
            <person name="Haridas S."/>
            <person name="He G."/>
            <person name="LaButti K."/>
            <person name="Lipzen A."/>
            <person name="Riley R."/>
            <person name="Salamov A."/>
            <person name="Simmons B.A."/>
            <person name="Magnuson J.K."/>
            <person name="Henrissat B."/>
            <person name="Mortensen U.H."/>
            <person name="Larsen T.O."/>
            <person name="Devries R.P."/>
            <person name="Grigoriev I.V."/>
            <person name="Machida M."/>
            <person name="Baker S.E."/>
            <person name="Andersen M.R."/>
            <person name="Cantor M.N."/>
            <person name="Hua S.X."/>
        </authorList>
    </citation>
    <scope>NUCLEOTIDE SEQUENCE [LARGE SCALE GENOMIC DNA]</scope>
    <source>
        <strain evidence="1 2">CBS 119388</strain>
    </source>
</reference>
<gene>
    <name evidence="1" type="ORF">BDV37DRAFT_265044</name>
</gene>
<evidence type="ECO:0000313" key="2">
    <source>
        <dbReference type="Proteomes" id="UP000325579"/>
    </source>
</evidence>
<organism evidence="1 2">
    <name type="scientific">Aspergillus pseudonomiae</name>
    <dbReference type="NCBI Taxonomy" id="1506151"/>
    <lineage>
        <taxon>Eukaryota</taxon>
        <taxon>Fungi</taxon>
        <taxon>Dikarya</taxon>
        <taxon>Ascomycota</taxon>
        <taxon>Pezizomycotina</taxon>
        <taxon>Eurotiomycetes</taxon>
        <taxon>Eurotiomycetidae</taxon>
        <taxon>Eurotiales</taxon>
        <taxon>Aspergillaceae</taxon>
        <taxon>Aspergillus</taxon>
        <taxon>Aspergillus subgen. Circumdati</taxon>
    </lineage>
</organism>
<proteinExistence type="predicted"/>
<accession>A0A5N7CUC7</accession>